<dbReference type="EMBL" id="CP003923">
    <property type="protein sequence ID" value="AIC93274.1"/>
    <property type="molecule type" value="Genomic_DNA"/>
</dbReference>
<dbReference type="PATRIC" id="fig|1246626.3.peg.664"/>
<protein>
    <submittedName>
        <fullName evidence="2">N-acetyltransferase</fullName>
    </submittedName>
</protein>
<dbReference type="PANTHER" id="PTHR43792">
    <property type="entry name" value="GNAT FAMILY, PUTATIVE (AFU_ORTHOLOGUE AFUA_3G00765)-RELATED-RELATED"/>
    <property type="match status" value="1"/>
</dbReference>
<dbReference type="GO" id="GO:0016747">
    <property type="term" value="F:acyltransferase activity, transferring groups other than amino-acyl groups"/>
    <property type="evidence" value="ECO:0007669"/>
    <property type="project" value="InterPro"/>
</dbReference>
<dbReference type="InterPro" id="IPR000182">
    <property type="entry name" value="GNAT_dom"/>
</dbReference>
<dbReference type="Pfam" id="PF13302">
    <property type="entry name" value="Acetyltransf_3"/>
    <property type="match status" value="1"/>
</dbReference>
<dbReference type="SUPFAM" id="SSF55729">
    <property type="entry name" value="Acyl-CoA N-acyltransferases (Nat)"/>
    <property type="match status" value="1"/>
</dbReference>
<name>A0A060LZM3_9BACI</name>
<dbReference type="AlphaFoldDB" id="A0A060LZM3"/>
<evidence type="ECO:0000259" key="1">
    <source>
        <dbReference type="PROSITE" id="PS51186"/>
    </source>
</evidence>
<dbReference type="OrthoDB" id="9798081at2"/>
<dbReference type="PROSITE" id="PS51186">
    <property type="entry name" value="GNAT"/>
    <property type="match status" value="1"/>
</dbReference>
<evidence type="ECO:0000313" key="3">
    <source>
        <dbReference type="Proteomes" id="UP000027142"/>
    </source>
</evidence>
<dbReference type="PANTHER" id="PTHR43792:SF1">
    <property type="entry name" value="N-ACETYLTRANSFERASE DOMAIN-CONTAINING PROTEIN"/>
    <property type="match status" value="1"/>
</dbReference>
<reference evidence="2 3" key="1">
    <citation type="journal article" date="2014" name="Gene">
        <title>A comparative genomic analysis of the alkalitolerant soil bacterium Bacillus lehensis G1.</title>
        <authorList>
            <person name="Noor Y.M."/>
            <person name="Samsulrizal N.H."/>
            <person name="Jema'on N.A."/>
            <person name="Low K.O."/>
            <person name="Ramli A.N."/>
            <person name="Alias N.I."/>
            <person name="Damis S.I."/>
            <person name="Fuzi S.F."/>
            <person name="Isa M.N."/>
            <person name="Murad A.M."/>
            <person name="Raih M.F."/>
            <person name="Bakar F.D."/>
            <person name="Najimudin N."/>
            <person name="Mahadi N.M."/>
            <person name="Illias R.M."/>
        </authorList>
    </citation>
    <scope>NUCLEOTIDE SEQUENCE [LARGE SCALE GENOMIC DNA]</scope>
    <source>
        <strain evidence="2 3">G1</strain>
    </source>
</reference>
<feature type="domain" description="N-acetyltransferase" evidence="1">
    <location>
        <begin position="11"/>
        <end position="168"/>
    </location>
</feature>
<proteinExistence type="predicted"/>
<keyword evidence="3" id="KW-1185">Reference proteome</keyword>
<dbReference type="RefSeq" id="WP_038477131.1">
    <property type="nucleotide sequence ID" value="NZ_CP003923.1"/>
</dbReference>
<sequence>MNEDVLVTDRLALRQMTLTDVDHLMTIFTDPEAMVHYPGTKSETETKKWIQWQLGLYQQTGAGLWIVEDKETKTFLGQCGLVPQHVEGKDEVEIGYLFARHAWGNGYATEAASACRDFAINDLGQKRLISLIAPLNYPSIRVAERIGMTKEKRILTWGKEILVYSLCDSS</sequence>
<gene>
    <name evidence="2" type="ORF">BleG1_0666</name>
</gene>
<dbReference type="Proteomes" id="UP000027142">
    <property type="component" value="Chromosome"/>
</dbReference>
<dbReference type="eggNOG" id="COG1670">
    <property type="taxonomic scope" value="Bacteria"/>
</dbReference>
<dbReference type="InterPro" id="IPR051531">
    <property type="entry name" value="N-acetyltransferase"/>
</dbReference>
<keyword evidence="2" id="KW-0808">Transferase</keyword>
<dbReference type="KEGG" id="ble:BleG1_0666"/>
<dbReference type="STRING" id="1246626.BleG1_0666"/>
<dbReference type="HOGENOM" id="CLU_013985_3_1_9"/>
<organism evidence="2 3">
    <name type="scientific">Shouchella lehensis G1</name>
    <dbReference type="NCBI Taxonomy" id="1246626"/>
    <lineage>
        <taxon>Bacteria</taxon>
        <taxon>Bacillati</taxon>
        <taxon>Bacillota</taxon>
        <taxon>Bacilli</taxon>
        <taxon>Bacillales</taxon>
        <taxon>Bacillaceae</taxon>
        <taxon>Shouchella</taxon>
    </lineage>
</organism>
<accession>A0A060LZM3</accession>
<dbReference type="InterPro" id="IPR016181">
    <property type="entry name" value="Acyl_CoA_acyltransferase"/>
</dbReference>
<dbReference type="Gene3D" id="3.40.630.30">
    <property type="match status" value="1"/>
</dbReference>
<evidence type="ECO:0000313" key="2">
    <source>
        <dbReference type="EMBL" id="AIC93274.1"/>
    </source>
</evidence>